<feature type="region of interest" description="Disordered" evidence="1">
    <location>
        <begin position="899"/>
        <end position="919"/>
    </location>
</feature>
<evidence type="ECO:0000256" key="1">
    <source>
        <dbReference type="SAM" id="MobiDB-lite"/>
    </source>
</evidence>
<dbReference type="RefSeq" id="XP_017857632.1">
    <property type="nucleotide sequence ID" value="XM_018002143.1"/>
</dbReference>
<proteinExistence type="predicted"/>
<dbReference type="Proteomes" id="UP000694904">
    <property type="component" value="Chromosome 3"/>
</dbReference>
<protein>
    <submittedName>
        <fullName evidence="3 4">Uncharacterized protein LOC108610200 isoform X1</fullName>
    </submittedName>
</protein>
<dbReference type="RefSeq" id="XP_017857633.1">
    <property type="nucleotide sequence ID" value="XM_018002144.1"/>
</dbReference>
<feature type="compositionally biased region" description="Basic and acidic residues" evidence="1">
    <location>
        <begin position="900"/>
        <end position="910"/>
    </location>
</feature>
<sequence>MQRTNIEFERQRHLANWLVKSSPHMAAAAAAGAAPPTAGVGTGAATAVGAAAVGGGSVAAVVQGVPGNGSSVACNGAPPGVHHGHKPAAFAVAAAVEARNPKLRRFNSHDTSSNMFSVADFENARLARRNEIELKQRLARRQRNSANSSYGLANNSSNNNNINNAGVYMASSTAGYSGFCGGLNGSGDYSTGDSQNSKCSSSSEDPLPADVFLERYPLPRVVRILYSSKSSNETLQSSSSNGSSTAASSNSSTGVKQQSQSQSQSQSQLQLQSHSQQQVNEPVTTSSSSAGSCPQPGHDELFLLYRLVRHRIIYHGHNAKTQRKKWVLIPQEFPGYFSLLNEKGLPTATQYVSLMQLVRERVYKFASVDNMPAFTESSPPGGANGATSPTHEGCLPSMKQRPQYVKTTARGGQVFKLLAVFEDGKQEHHGMQQHHHHSNALNSISKSNLIAGRDKEKGRYAQLLNEQRQVMYVPLATKGKFYEIEPGIPQLLQKMGDTQRKLNPECVYRLGALVAAAKQLPLTLRYISGPAGAEIPEQLCISRVSREDVIIGCPLDELDGHGQVQPQQQLQQHQHQQQLQLRKLYVSREMQLTKCLLGFDTEQRMLANAQVQNMLKFCQFNCDQFLKLVEIELMQPNERSGSKTREGLKILKPLHLPKLLRREKSSMAATAAHEKEDSIIFLSKTDLEQLEAKEVAAAAAAASEASTQITPNRITERMKVFQSTKKKWFRKQEHQQQQQLDKSQTELQLDAQAKRLSMERYTDMSKLLQERFGNEEAVAASADTQSLHSETETTTLSNSMERNSMPKSLDTLLQKSMSLQDIELLNGQRGQQRPDLLAAHADAISEAGNELEDVENQTPPPQSFITEKLYNEFHVKTRQYSKSSSSLHQLRHFSLPQKMQLHESEPEKRNQTQFRAQQQLQLAKEPVTGRRAAGGVSLLGGLVALSPAALVSPTSLVEDDLPYSSVRDSLVMSSLESAEQQREPVPILPAAVDYAKENIYAEICASHTCDGFSATTQLTQLPSHHDDKGEDRDDAVDDDGDYASLKYLPNGSQSVSRVEINCPTANTSISYHTVYLGEEPLGEQHVTTVELAGEDNIYNTLK</sequence>
<reference evidence="2" key="2">
    <citation type="journal article" date="2016" name="G3 (Bethesda)">
        <title>Genome Evolution in Three Species of Cactophilic Drosophila.</title>
        <authorList>
            <person name="Sanchez-Flores A."/>
            <person name="Penazola F."/>
            <person name="Carpinteyro-Ponce J."/>
            <person name="Nazario-Yepiz N."/>
            <person name="Abreu-Goodger C."/>
            <person name="Machado C.A."/>
            <person name="Markow T.A."/>
        </authorList>
    </citation>
    <scope>NUCLEOTIDE SEQUENCE [LARGE SCALE GENOMIC DNA]</scope>
</reference>
<feature type="region of interest" description="Disordered" evidence="1">
    <location>
        <begin position="138"/>
        <end position="157"/>
    </location>
</feature>
<feature type="region of interest" description="Disordered" evidence="1">
    <location>
        <begin position="776"/>
        <end position="805"/>
    </location>
</feature>
<dbReference type="PANTHER" id="PTHR46007">
    <property type="entry name" value="MEDIATOR OF RNA POLYMERASE II TRANSCRIPTION SUBUNIT 12"/>
    <property type="match status" value="1"/>
</dbReference>
<feature type="region of interest" description="Disordered" evidence="1">
    <location>
        <begin position="375"/>
        <end position="397"/>
    </location>
</feature>
<reference evidence="3 4" key="3">
    <citation type="submission" date="2025-05" db="UniProtKB">
        <authorList>
            <consortium name="RefSeq"/>
        </authorList>
    </citation>
    <scope>IDENTIFICATION</scope>
    <source>
        <tissue evidence="3 4">Whole organism</tissue>
    </source>
</reference>
<organism evidence="2 3">
    <name type="scientific">Drosophila arizonae</name>
    <name type="common">Fruit fly</name>
    <dbReference type="NCBI Taxonomy" id="7263"/>
    <lineage>
        <taxon>Eukaryota</taxon>
        <taxon>Metazoa</taxon>
        <taxon>Ecdysozoa</taxon>
        <taxon>Arthropoda</taxon>
        <taxon>Hexapoda</taxon>
        <taxon>Insecta</taxon>
        <taxon>Pterygota</taxon>
        <taxon>Neoptera</taxon>
        <taxon>Endopterygota</taxon>
        <taxon>Diptera</taxon>
        <taxon>Brachycera</taxon>
        <taxon>Muscomorpha</taxon>
        <taxon>Ephydroidea</taxon>
        <taxon>Drosophilidae</taxon>
        <taxon>Drosophila</taxon>
    </lineage>
</organism>
<dbReference type="PANTHER" id="PTHR46007:SF8">
    <property type="entry name" value="C2H2-TYPE DOMAIN-CONTAINING PROTEIN"/>
    <property type="match status" value="1"/>
</dbReference>
<keyword evidence="2" id="KW-1185">Reference proteome</keyword>
<evidence type="ECO:0000313" key="4">
    <source>
        <dbReference type="RefSeq" id="XP_017857633.1"/>
    </source>
</evidence>
<evidence type="ECO:0000313" key="3">
    <source>
        <dbReference type="RefSeq" id="XP_017857632.1"/>
    </source>
</evidence>
<feature type="compositionally biased region" description="Polar residues" evidence="1">
    <location>
        <begin position="279"/>
        <end position="292"/>
    </location>
</feature>
<dbReference type="InterPro" id="IPR051647">
    <property type="entry name" value="Mediator_comp_sub12"/>
</dbReference>
<feature type="compositionally biased region" description="Low complexity" evidence="1">
    <location>
        <begin position="786"/>
        <end position="799"/>
    </location>
</feature>
<feature type="compositionally biased region" description="Low complexity" evidence="1">
    <location>
        <begin position="230"/>
        <end position="278"/>
    </location>
</feature>
<feature type="region of interest" description="Disordered" evidence="1">
    <location>
        <begin position="427"/>
        <end position="447"/>
    </location>
</feature>
<gene>
    <name evidence="3 4" type="primary">LOC108610200</name>
</gene>
<accession>A0ABM1NRP6</accession>
<dbReference type="GeneID" id="108610200"/>
<feature type="region of interest" description="Disordered" evidence="1">
    <location>
        <begin position="230"/>
        <end position="294"/>
    </location>
</feature>
<evidence type="ECO:0000313" key="2">
    <source>
        <dbReference type="Proteomes" id="UP000694904"/>
    </source>
</evidence>
<feature type="compositionally biased region" description="Low complexity" evidence="1">
    <location>
        <begin position="144"/>
        <end position="157"/>
    </location>
</feature>
<reference evidence="2" key="1">
    <citation type="journal article" date="1997" name="Nucleic Acids Res.">
        <title>tRNAscan-SE: a program for improved detection of transfer RNA genes in genomic sequence.</title>
        <authorList>
            <person name="Lowe T.M."/>
            <person name="Eddy S.R."/>
        </authorList>
    </citation>
    <scope>NUCLEOTIDE SEQUENCE [LARGE SCALE GENOMIC DNA]</scope>
</reference>
<name>A0ABM1NRP6_DROAR</name>
<feature type="region of interest" description="Disordered" evidence="1">
    <location>
        <begin position="1021"/>
        <end position="1040"/>
    </location>
</feature>